<dbReference type="Gene3D" id="1.20.1560.10">
    <property type="entry name" value="ABC transporter type 1, transmembrane domain"/>
    <property type="match status" value="1"/>
</dbReference>
<protein>
    <submittedName>
        <fullName evidence="12">ABC transporter</fullName>
    </submittedName>
</protein>
<dbReference type="PROSITE" id="PS50893">
    <property type="entry name" value="ABC_TRANSPORTER_2"/>
    <property type="match status" value="1"/>
</dbReference>
<sequence>MVKTLSNSIREYKKDSIMSVIYIIFEVIMECIIPFILANLVNGIRSNIPIGDLFKQGLILVVMAMLSLAFGILAGKKSAVASAGFARNLRKDIFEKVQGFSFENIDSFSNSSLLTRLTTDVTNVQNAYMMTIRLAIRSPFMFVFSFVMSFIMGGKLAFIFVIVVPILLIGLAFIIIKAMKIFKQIFYKYDDMNNTIQENIKAIRLVKSLVREDFEIKKFDKVATDVKDNFTFAEKIISLYAPLMQFCLYVDTVLILFLGSYVIVTGINPNFNVGQMSALMTYSFMILSSLMMFSMVLVMLTMAMESSKRISEVLNTESTITDEKSLHKVVNSGEIEFKNVIFRYSEDAKENVINDVSFKIPSGSTVGIIGATGSGKSTLVQLIPRLYNINSGEILIDNINIENIDIELLREEVGMVLQKNTLFLGTIRENLKWGNKNATDEDLDLVCNIAQATEIINKMPNGYDEYIEQGGANLSGGQKQRLCIARALLKKPKILIFDDSTSAVDTKTDELIRRGLQSYMPETTKIIIAQRILSVQNADIILVIEKGKVVASGNHETLVRQEGLYRDLYLTQGGVVDEK</sequence>
<dbReference type="Pfam" id="PF00005">
    <property type="entry name" value="ABC_tran"/>
    <property type="match status" value="1"/>
</dbReference>
<evidence type="ECO:0000256" key="6">
    <source>
        <dbReference type="ARBA" id="ARBA00022840"/>
    </source>
</evidence>
<keyword evidence="4 9" id="KW-0812">Transmembrane</keyword>
<dbReference type="AlphaFoldDB" id="A0A0B4S186"/>
<name>A0A0B4S186_9FIRM</name>
<dbReference type="InterPro" id="IPR003439">
    <property type="entry name" value="ABC_transporter-like_ATP-bd"/>
</dbReference>
<evidence type="ECO:0000256" key="2">
    <source>
        <dbReference type="ARBA" id="ARBA00022448"/>
    </source>
</evidence>
<dbReference type="InterPro" id="IPR017871">
    <property type="entry name" value="ABC_transporter-like_CS"/>
</dbReference>
<dbReference type="GO" id="GO:0015421">
    <property type="term" value="F:ABC-type oligopeptide transporter activity"/>
    <property type="evidence" value="ECO:0007669"/>
    <property type="project" value="TreeGrafter"/>
</dbReference>
<keyword evidence="3" id="KW-1003">Cell membrane</keyword>
<dbReference type="KEGG" id="pmic:NW74_02380"/>
<evidence type="ECO:0000313" key="12">
    <source>
        <dbReference type="EMBL" id="AIZ36279.1"/>
    </source>
</evidence>
<dbReference type="SUPFAM" id="SSF90123">
    <property type="entry name" value="ABC transporter transmembrane region"/>
    <property type="match status" value="1"/>
</dbReference>
<proteinExistence type="predicted"/>
<feature type="transmembrane region" description="Helical" evidence="9">
    <location>
        <begin position="246"/>
        <end position="267"/>
    </location>
</feature>
<evidence type="ECO:0000259" key="11">
    <source>
        <dbReference type="PROSITE" id="PS50929"/>
    </source>
</evidence>
<keyword evidence="6" id="KW-0067">ATP-binding</keyword>
<dbReference type="SMART" id="SM00382">
    <property type="entry name" value="AAA"/>
    <property type="match status" value="1"/>
</dbReference>
<dbReference type="EMBL" id="CP009761">
    <property type="protein sequence ID" value="AIZ36279.1"/>
    <property type="molecule type" value="Genomic_DNA"/>
</dbReference>
<dbReference type="InterPro" id="IPR039421">
    <property type="entry name" value="Type_1_exporter"/>
</dbReference>
<dbReference type="SUPFAM" id="SSF52540">
    <property type="entry name" value="P-loop containing nucleoside triphosphate hydrolases"/>
    <property type="match status" value="1"/>
</dbReference>
<evidence type="ECO:0000256" key="8">
    <source>
        <dbReference type="ARBA" id="ARBA00023136"/>
    </source>
</evidence>
<evidence type="ECO:0000256" key="5">
    <source>
        <dbReference type="ARBA" id="ARBA00022741"/>
    </source>
</evidence>
<dbReference type="OrthoDB" id="9762778at2"/>
<accession>A0A0B4S186</accession>
<evidence type="ECO:0000313" key="13">
    <source>
        <dbReference type="Proteomes" id="UP000031386"/>
    </source>
</evidence>
<dbReference type="GO" id="GO:0016887">
    <property type="term" value="F:ATP hydrolysis activity"/>
    <property type="evidence" value="ECO:0007669"/>
    <property type="project" value="InterPro"/>
</dbReference>
<evidence type="ECO:0000256" key="7">
    <source>
        <dbReference type="ARBA" id="ARBA00022989"/>
    </source>
</evidence>
<evidence type="ECO:0000256" key="4">
    <source>
        <dbReference type="ARBA" id="ARBA00022692"/>
    </source>
</evidence>
<dbReference type="FunFam" id="3.40.50.300:FF:000221">
    <property type="entry name" value="Multidrug ABC transporter ATP-binding protein"/>
    <property type="match status" value="1"/>
</dbReference>
<dbReference type="RefSeq" id="WP_041953670.1">
    <property type="nucleotide sequence ID" value="NZ_CP009761.1"/>
</dbReference>
<dbReference type="InterPro" id="IPR003593">
    <property type="entry name" value="AAA+_ATPase"/>
</dbReference>
<dbReference type="PROSITE" id="PS50929">
    <property type="entry name" value="ABC_TM1F"/>
    <property type="match status" value="1"/>
</dbReference>
<organism evidence="12 13">
    <name type="scientific">Parvimonas micra</name>
    <dbReference type="NCBI Taxonomy" id="33033"/>
    <lineage>
        <taxon>Bacteria</taxon>
        <taxon>Bacillati</taxon>
        <taxon>Bacillota</taxon>
        <taxon>Tissierellia</taxon>
        <taxon>Tissierellales</taxon>
        <taxon>Peptoniphilaceae</taxon>
        <taxon>Parvimonas</taxon>
    </lineage>
</organism>
<feature type="transmembrane region" description="Helical" evidence="9">
    <location>
        <begin position="20"/>
        <end position="41"/>
    </location>
</feature>
<feature type="domain" description="ABC transmembrane type-1" evidence="11">
    <location>
        <begin position="17"/>
        <end position="302"/>
    </location>
</feature>
<comment type="subcellular location">
    <subcellularLocation>
        <location evidence="1">Cell membrane</location>
        <topology evidence="1">Multi-pass membrane protein</topology>
    </subcellularLocation>
</comment>
<dbReference type="InterPro" id="IPR027417">
    <property type="entry name" value="P-loop_NTPase"/>
</dbReference>
<dbReference type="InterPro" id="IPR011527">
    <property type="entry name" value="ABC1_TM_dom"/>
</dbReference>
<evidence type="ECO:0000256" key="9">
    <source>
        <dbReference type="SAM" id="Phobius"/>
    </source>
</evidence>
<evidence type="ECO:0000256" key="1">
    <source>
        <dbReference type="ARBA" id="ARBA00004651"/>
    </source>
</evidence>
<reference evidence="12 13" key="1">
    <citation type="submission" date="2014-10" db="EMBL/GenBank/DDBJ databases">
        <title>Complete genome sequence of Parvimonas micra KCOM 1535 (= ChDC B708).</title>
        <authorList>
            <person name="Kook J.-K."/>
            <person name="Park S.-N."/>
            <person name="Lim Y.K."/>
            <person name="Roh H."/>
        </authorList>
    </citation>
    <scope>NUCLEOTIDE SEQUENCE [LARGE SCALE GENOMIC DNA]</scope>
    <source>
        <strain evidence="13">KCOM 1535 / ChDC B708</strain>
    </source>
</reference>
<feature type="transmembrane region" description="Helical" evidence="9">
    <location>
        <begin position="53"/>
        <end position="74"/>
    </location>
</feature>
<evidence type="ECO:0000256" key="3">
    <source>
        <dbReference type="ARBA" id="ARBA00022475"/>
    </source>
</evidence>
<dbReference type="GO" id="GO:0005524">
    <property type="term" value="F:ATP binding"/>
    <property type="evidence" value="ECO:0007669"/>
    <property type="project" value="UniProtKB-KW"/>
</dbReference>
<dbReference type="PANTHER" id="PTHR43394:SF1">
    <property type="entry name" value="ATP-BINDING CASSETTE SUB-FAMILY B MEMBER 10, MITOCHONDRIAL"/>
    <property type="match status" value="1"/>
</dbReference>
<keyword evidence="8 9" id="KW-0472">Membrane</keyword>
<dbReference type="STRING" id="33033.NW74_02380"/>
<feature type="transmembrane region" description="Helical" evidence="9">
    <location>
        <begin position="279"/>
        <end position="300"/>
    </location>
</feature>
<feature type="domain" description="ABC transporter" evidence="10">
    <location>
        <begin position="335"/>
        <end position="571"/>
    </location>
</feature>
<keyword evidence="5" id="KW-0547">Nucleotide-binding</keyword>
<dbReference type="GO" id="GO:0005886">
    <property type="term" value="C:plasma membrane"/>
    <property type="evidence" value="ECO:0007669"/>
    <property type="project" value="UniProtKB-SubCell"/>
</dbReference>
<gene>
    <name evidence="12" type="ORF">NW74_02380</name>
</gene>
<keyword evidence="7 9" id="KW-1133">Transmembrane helix</keyword>
<feature type="transmembrane region" description="Helical" evidence="9">
    <location>
        <begin position="134"/>
        <end position="151"/>
    </location>
</feature>
<dbReference type="CDD" id="cd18548">
    <property type="entry name" value="ABC_6TM_Tm287_like"/>
    <property type="match status" value="1"/>
</dbReference>
<dbReference type="Proteomes" id="UP000031386">
    <property type="component" value="Chromosome"/>
</dbReference>
<dbReference type="Gene3D" id="3.40.50.300">
    <property type="entry name" value="P-loop containing nucleotide triphosphate hydrolases"/>
    <property type="match status" value="1"/>
</dbReference>
<dbReference type="PANTHER" id="PTHR43394">
    <property type="entry name" value="ATP-DEPENDENT PERMEASE MDL1, MITOCHONDRIAL"/>
    <property type="match status" value="1"/>
</dbReference>
<evidence type="ECO:0000259" key="10">
    <source>
        <dbReference type="PROSITE" id="PS50893"/>
    </source>
</evidence>
<dbReference type="PROSITE" id="PS00211">
    <property type="entry name" value="ABC_TRANSPORTER_1"/>
    <property type="match status" value="1"/>
</dbReference>
<keyword evidence="13" id="KW-1185">Reference proteome</keyword>
<keyword evidence="2" id="KW-0813">Transport</keyword>
<feature type="transmembrane region" description="Helical" evidence="9">
    <location>
        <begin position="157"/>
        <end position="176"/>
    </location>
</feature>
<dbReference type="Pfam" id="PF00664">
    <property type="entry name" value="ABC_membrane"/>
    <property type="match status" value="1"/>
</dbReference>
<dbReference type="InterPro" id="IPR036640">
    <property type="entry name" value="ABC1_TM_sf"/>
</dbReference>